<dbReference type="EMBL" id="CAEZYU010000005">
    <property type="protein sequence ID" value="CAB4729362.1"/>
    <property type="molecule type" value="Genomic_DNA"/>
</dbReference>
<dbReference type="EMBL" id="CAFBMG010000001">
    <property type="protein sequence ID" value="CAB4888258.1"/>
    <property type="molecule type" value="Genomic_DNA"/>
</dbReference>
<dbReference type="SUPFAM" id="SSF102198">
    <property type="entry name" value="Putative cyclase"/>
    <property type="match status" value="1"/>
</dbReference>
<dbReference type="InterPro" id="IPR007325">
    <property type="entry name" value="KFase/CYL"/>
</dbReference>
<evidence type="ECO:0000313" key="1">
    <source>
        <dbReference type="EMBL" id="CAB4531098.1"/>
    </source>
</evidence>
<evidence type="ECO:0000313" key="2">
    <source>
        <dbReference type="EMBL" id="CAB4729362.1"/>
    </source>
</evidence>
<dbReference type="GO" id="GO:0019441">
    <property type="term" value="P:L-tryptophan catabolic process to kynurenine"/>
    <property type="evidence" value="ECO:0007669"/>
    <property type="project" value="InterPro"/>
</dbReference>
<dbReference type="Pfam" id="PF04199">
    <property type="entry name" value="Cyclase"/>
    <property type="match status" value="1"/>
</dbReference>
<proteinExistence type="predicted"/>
<dbReference type="GO" id="GO:0004061">
    <property type="term" value="F:arylformamidase activity"/>
    <property type="evidence" value="ECO:0007669"/>
    <property type="project" value="InterPro"/>
</dbReference>
<accession>A0A6J6S3U6</accession>
<gene>
    <name evidence="1" type="ORF">UFOPK1358_00347</name>
    <name evidence="2" type="ORF">UFOPK2766_00205</name>
    <name evidence="3" type="ORF">UFOPK3519_00010</name>
</gene>
<dbReference type="PANTHER" id="PTHR34861">
    <property type="match status" value="1"/>
</dbReference>
<dbReference type="EMBL" id="CAEZSF010000018">
    <property type="protein sequence ID" value="CAB4531098.1"/>
    <property type="molecule type" value="Genomic_DNA"/>
</dbReference>
<protein>
    <submittedName>
        <fullName evidence="2">Unannotated protein</fullName>
    </submittedName>
</protein>
<dbReference type="PANTHER" id="PTHR34861:SF10">
    <property type="entry name" value="CYCLASE"/>
    <property type="match status" value="1"/>
</dbReference>
<reference evidence="2" key="1">
    <citation type="submission" date="2020-05" db="EMBL/GenBank/DDBJ databases">
        <authorList>
            <person name="Chiriac C."/>
            <person name="Salcher M."/>
            <person name="Ghai R."/>
            <person name="Kavagutti S V."/>
        </authorList>
    </citation>
    <scope>NUCLEOTIDE SEQUENCE</scope>
</reference>
<sequence length="318" mass="34208">MPLPGDLSELAARVSNWGRWGEDDELGCGNLLTEVSAQRGVASVRSAKRVSLAVDLREDGIQVGQPARRFNPILTATSLNERDQYAPGIWEGTDDLLIMSTCAGTHMDALCHISYDDLLYNNIPSSVVTASAGAKKLGAEKLPQIVTRGVLLDLPFVKGVAGLDEIHPGYSITSDDLDEAVDAAGIKIESGDVVCIRTAEMRHYRAGDRQRYAVGTDFHLPGLSVQSIEWMHRNDVAGAFTDSYAYEALPPSLADWSDCLAVHMIQLRDMGLLQGQNWDFEDLSAACADAGKWDFLLCAAPEPLVGAASAPVVPVAVL</sequence>
<dbReference type="InterPro" id="IPR037175">
    <property type="entry name" value="KFase_sf"/>
</dbReference>
<evidence type="ECO:0000313" key="3">
    <source>
        <dbReference type="EMBL" id="CAB4888258.1"/>
    </source>
</evidence>
<dbReference type="Gene3D" id="3.50.30.50">
    <property type="entry name" value="Putative cyclase"/>
    <property type="match status" value="1"/>
</dbReference>
<organism evidence="2">
    <name type="scientific">freshwater metagenome</name>
    <dbReference type="NCBI Taxonomy" id="449393"/>
    <lineage>
        <taxon>unclassified sequences</taxon>
        <taxon>metagenomes</taxon>
        <taxon>ecological metagenomes</taxon>
    </lineage>
</organism>
<dbReference type="AlphaFoldDB" id="A0A6J6S3U6"/>
<name>A0A6J6S3U6_9ZZZZ</name>